<name>A0AAV5W5A5_9BILA</name>
<feature type="compositionally biased region" description="Basic and acidic residues" evidence="1">
    <location>
        <begin position="334"/>
        <end position="345"/>
    </location>
</feature>
<proteinExistence type="predicted"/>
<evidence type="ECO:0000256" key="1">
    <source>
        <dbReference type="SAM" id="MobiDB-lite"/>
    </source>
</evidence>
<evidence type="ECO:0000313" key="3">
    <source>
        <dbReference type="EMBL" id="GMT25913.1"/>
    </source>
</evidence>
<gene>
    <name evidence="3" type="ORF">PFISCL1PPCAC_17210</name>
</gene>
<dbReference type="Pfam" id="PF24944">
    <property type="entry name" value="DUF7758"/>
    <property type="match status" value="1"/>
</dbReference>
<dbReference type="EMBL" id="BTSY01000004">
    <property type="protein sequence ID" value="GMT25913.1"/>
    <property type="molecule type" value="Genomic_DNA"/>
</dbReference>
<feature type="region of interest" description="Disordered" evidence="1">
    <location>
        <begin position="383"/>
        <end position="460"/>
    </location>
</feature>
<dbReference type="InterPro" id="IPR056660">
    <property type="entry name" value="DUF7758"/>
</dbReference>
<dbReference type="Proteomes" id="UP001432322">
    <property type="component" value="Unassembled WGS sequence"/>
</dbReference>
<feature type="compositionally biased region" description="Basic and acidic residues" evidence="1">
    <location>
        <begin position="448"/>
        <end position="460"/>
    </location>
</feature>
<evidence type="ECO:0000259" key="2">
    <source>
        <dbReference type="Pfam" id="PF24944"/>
    </source>
</evidence>
<feature type="domain" description="DUF7758" evidence="2">
    <location>
        <begin position="135"/>
        <end position="260"/>
    </location>
</feature>
<dbReference type="AlphaFoldDB" id="A0AAV5W5A5"/>
<feature type="compositionally biased region" description="Polar residues" evidence="1">
    <location>
        <begin position="388"/>
        <end position="398"/>
    </location>
</feature>
<protein>
    <recommendedName>
        <fullName evidence="2">DUF7758 domain-containing protein</fullName>
    </recommendedName>
</protein>
<feature type="compositionally biased region" description="Polar residues" evidence="1">
    <location>
        <begin position="408"/>
        <end position="442"/>
    </location>
</feature>
<dbReference type="PANTHER" id="PTHR38624:SF2">
    <property type="entry name" value="BUB1 N-TERMINAL DOMAIN-CONTAINING PROTEIN"/>
    <property type="match status" value="1"/>
</dbReference>
<evidence type="ECO:0000313" key="4">
    <source>
        <dbReference type="Proteomes" id="UP001432322"/>
    </source>
</evidence>
<dbReference type="PANTHER" id="PTHR38624">
    <property type="entry name" value="PROTEIN CBG08397-RELATED"/>
    <property type="match status" value="1"/>
</dbReference>
<feature type="region of interest" description="Disordered" evidence="1">
    <location>
        <begin position="321"/>
        <end position="368"/>
    </location>
</feature>
<comment type="caution">
    <text evidence="3">The sequence shown here is derived from an EMBL/GenBank/DDBJ whole genome shotgun (WGS) entry which is preliminary data.</text>
</comment>
<accession>A0AAV5W5A5</accession>
<sequence length="460" mass="53377">RSLLAIFTLHIRARFRCILRVFLFPNRQIAVFQEYIRKPIDDLGMSAVAPIDKDMRLHSARKRVGLGQRLRRMKNTVLVGCFAKYRRCITHLKKYLADDSTTKKDAERRRSHARLQPPPDRPIRKVVASKLSRKPTNELERLRKKGDNWTANDLFRFQYGDPEEGEPEERKKLCEEWLERLQAIPKKYCYLAWYASAIYACYYRLAPLLADAEAKRKVWEEVKREYAEVFVMGRRIWRRPMHPSRLHVFYDLAMLCTRFGSVSDDPTILRFKEELKDATNFDFKVLNEVEFANSIEKVIRLENYVIDQFYSRRRSTCSSRSSFRSRRSTITDHSPTRRGDGKDETDREDNDCLMANGGEERPKSSTEVVTEAIERLSLAINHPEHSSPTRLSPFSANIPTIVVDGPPSRNSSSAPTSRNNSRPTSRKSSLASTTTTGISRPTSPKPSVRFEEKVEKKKSH</sequence>
<reference evidence="3" key="1">
    <citation type="submission" date="2023-10" db="EMBL/GenBank/DDBJ databases">
        <title>Genome assembly of Pristionchus species.</title>
        <authorList>
            <person name="Yoshida K."/>
            <person name="Sommer R.J."/>
        </authorList>
    </citation>
    <scope>NUCLEOTIDE SEQUENCE</scope>
    <source>
        <strain evidence="3">RS5133</strain>
    </source>
</reference>
<feature type="region of interest" description="Disordered" evidence="1">
    <location>
        <begin position="100"/>
        <end position="121"/>
    </location>
</feature>
<feature type="non-terminal residue" evidence="3">
    <location>
        <position position="1"/>
    </location>
</feature>
<keyword evidence="4" id="KW-1185">Reference proteome</keyword>
<organism evidence="3 4">
    <name type="scientific">Pristionchus fissidentatus</name>
    <dbReference type="NCBI Taxonomy" id="1538716"/>
    <lineage>
        <taxon>Eukaryota</taxon>
        <taxon>Metazoa</taxon>
        <taxon>Ecdysozoa</taxon>
        <taxon>Nematoda</taxon>
        <taxon>Chromadorea</taxon>
        <taxon>Rhabditida</taxon>
        <taxon>Rhabditina</taxon>
        <taxon>Diplogasteromorpha</taxon>
        <taxon>Diplogasteroidea</taxon>
        <taxon>Neodiplogasteridae</taxon>
        <taxon>Pristionchus</taxon>
    </lineage>
</organism>